<organism evidence="6 7">
    <name type="scientific">Sphaerochaeta pleomorpha (strain ATCC BAA-1885 / DSM 22778 / Grapes)</name>
    <dbReference type="NCBI Taxonomy" id="158190"/>
    <lineage>
        <taxon>Bacteria</taxon>
        <taxon>Pseudomonadati</taxon>
        <taxon>Spirochaetota</taxon>
        <taxon>Spirochaetia</taxon>
        <taxon>Spirochaetales</taxon>
        <taxon>Sphaerochaetaceae</taxon>
        <taxon>Sphaerochaeta</taxon>
    </lineage>
</organism>
<dbReference type="PANTHER" id="PTHR46847">
    <property type="entry name" value="D-ALLOSE-BINDING PERIPLASMIC PROTEIN-RELATED"/>
    <property type="match status" value="1"/>
</dbReference>
<keyword evidence="3 4" id="KW-0732">Signal</keyword>
<keyword evidence="6" id="KW-0813">Transport</keyword>
<evidence type="ECO:0000313" key="7">
    <source>
        <dbReference type="Proteomes" id="UP000005632"/>
    </source>
</evidence>
<dbReference type="RefSeq" id="WP_014271196.1">
    <property type="nucleotide sequence ID" value="NC_016633.1"/>
</dbReference>
<evidence type="ECO:0000256" key="2">
    <source>
        <dbReference type="ARBA" id="ARBA00007639"/>
    </source>
</evidence>
<gene>
    <name evidence="6" type="ordered locus">SpiGrapes_2595</name>
</gene>
<feature type="chain" id="PRO_5003515133" evidence="4">
    <location>
        <begin position="21"/>
        <end position="359"/>
    </location>
</feature>
<evidence type="ECO:0000313" key="6">
    <source>
        <dbReference type="EMBL" id="AEV30356.1"/>
    </source>
</evidence>
<comment type="subcellular location">
    <subcellularLocation>
        <location evidence="1">Cell envelope</location>
    </subcellularLocation>
</comment>
<dbReference type="InterPro" id="IPR028082">
    <property type="entry name" value="Peripla_BP_I"/>
</dbReference>
<dbReference type="Proteomes" id="UP000005632">
    <property type="component" value="Chromosome"/>
</dbReference>
<sequence length="359" mass="38353">MKKMVAILLVLALACTGVFAQGSSESAKGNTVKMGALIRNLNEQFVKDYADNLKKLAAEKGIELNLQDGQGDVARQLDQLNTLITQGYKYFVIIPQDTSVTEQMAQQIKAAGGGAAFSNIQPSVQALKVGKDFYLASSPELVAGQYQAQIVDEYFTKYPAKAPGKVLNTLYLEGQLGHPAQISREAGFVDELTKLGYTVNFVAKDTADWSPDKAQEKMDTWLAAHSGKFNLVVAQNDGMALGAVESLITNGLTKKDASDGTILTVPVLGIDATADALNSMDQNKLYATVLQDSVGQSTTAFDLVYIMATKGTAFGSTAWGLKPASVVISEAPANDAAVIGQCYLVPFKPITKANYKDLM</sequence>
<evidence type="ECO:0000256" key="1">
    <source>
        <dbReference type="ARBA" id="ARBA00004196"/>
    </source>
</evidence>
<dbReference type="PANTHER" id="PTHR46847:SF1">
    <property type="entry name" value="D-ALLOSE-BINDING PERIPLASMIC PROTEIN-RELATED"/>
    <property type="match status" value="1"/>
</dbReference>
<dbReference type="STRING" id="158190.SpiGrapes_2595"/>
<evidence type="ECO:0000256" key="3">
    <source>
        <dbReference type="ARBA" id="ARBA00022729"/>
    </source>
</evidence>
<comment type="similarity">
    <text evidence="2">Belongs to the bacterial solute-binding protein 2 family.</text>
</comment>
<evidence type="ECO:0000259" key="5">
    <source>
        <dbReference type="Pfam" id="PF13407"/>
    </source>
</evidence>
<dbReference type="GO" id="GO:0030246">
    <property type="term" value="F:carbohydrate binding"/>
    <property type="evidence" value="ECO:0007669"/>
    <property type="project" value="UniProtKB-ARBA"/>
</dbReference>
<dbReference type="Pfam" id="PF13407">
    <property type="entry name" value="Peripla_BP_4"/>
    <property type="match status" value="1"/>
</dbReference>
<dbReference type="InterPro" id="IPR025997">
    <property type="entry name" value="SBP_2_dom"/>
</dbReference>
<keyword evidence="6" id="KW-0762">Sugar transport</keyword>
<dbReference type="OrthoDB" id="9814427at2"/>
<dbReference type="EMBL" id="CP003155">
    <property type="protein sequence ID" value="AEV30356.1"/>
    <property type="molecule type" value="Genomic_DNA"/>
</dbReference>
<feature type="signal peptide" evidence="4">
    <location>
        <begin position="1"/>
        <end position="20"/>
    </location>
</feature>
<dbReference type="PROSITE" id="PS51257">
    <property type="entry name" value="PROKAR_LIPOPROTEIN"/>
    <property type="match status" value="1"/>
</dbReference>
<dbReference type="Gene3D" id="3.40.50.2300">
    <property type="match status" value="2"/>
</dbReference>
<dbReference type="SUPFAM" id="SSF53822">
    <property type="entry name" value="Periplasmic binding protein-like I"/>
    <property type="match status" value="1"/>
</dbReference>
<dbReference type="KEGG" id="sgp:SpiGrapes_2595"/>
<dbReference type="eggNOG" id="COG1879">
    <property type="taxonomic scope" value="Bacteria"/>
</dbReference>
<keyword evidence="7" id="KW-1185">Reference proteome</keyword>
<dbReference type="HOGENOM" id="CLU_037628_3_1_12"/>
<name>G8QUP8_SPHPG</name>
<proteinExistence type="inferred from homology"/>
<feature type="domain" description="Periplasmic binding protein" evidence="5">
    <location>
        <begin position="40"/>
        <end position="309"/>
    </location>
</feature>
<dbReference type="AlphaFoldDB" id="G8QUP8"/>
<evidence type="ECO:0000256" key="4">
    <source>
        <dbReference type="SAM" id="SignalP"/>
    </source>
</evidence>
<dbReference type="GO" id="GO:0030313">
    <property type="term" value="C:cell envelope"/>
    <property type="evidence" value="ECO:0007669"/>
    <property type="project" value="UniProtKB-SubCell"/>
</dbReference>
<reference evidence="6 7" key="1">
    <citation type="submission" date="2011-11" db="EMBL/GenBank/DDBJ databases">
        <title>Complete sequence of Spirochaeta sp. grapes.</title>
        <authorList>
            <consortium name="US DOE Joint Genome Institute"/>
            <person name="Lucas S."/>
            <person name="Han J."/>
            <person name="Lapidus A."/>
            <person name="Cheng J.-F."/>
            <person name="Goodwin L."/>
            <person name="Pitluck S."/>
            <person name="Peters L."/>
            <person name="Ovchinnikova G."/>
            <person name="Munk A.C."/>
            <person name="Detter J.C."/>
            <person name="Han C."/>
            <person name="Tapia R."/>
            <person name="Land M."/>
            <person name="Hauser L."/>
            <person name="Kyrpides N."/>
            <person name="Ivanova N."/>
            <person name="Pagani I."/>
            <person name="Ritalahtilisa K."/>
            <person name="Loeffler F."/>
            <person name="Woyke T."/>
        </authorList>
    </citation>
    <scope>NUCLEOTIDE SEQUENCE [LARGE SCALE GENOMIC DNA]</scope>
    <source>
        <strain evidence="7">ATCC BAA-1885 / DSM 22778 / Grapes</strain>
    </source>
</reference>
<accession>G8QUP8</accession>
<protein>
    <submittedName>
        <fullName evidence="6">ABC-type sugar transport system, periplasmic component</fullName>
    </submittedName>
</protein>